<gene>
    <name evidence="2" type="ORF">CUROG_07455</name>
</gene>
<name>A0A5J6Z959_9CORY</name>
<dbReference type="OrthoDB" id="4398625at2"/>
<dbReference type="Proteomes" id="UP000326711">
    <property type="component" value="Chromosome"/>
</dbReference>
<dbReference type="KEGG" id="cuo:CUROG_07455"/>
<proteinExistence type="predicted"/>
<feature type="region of interest" description="Disordered" evidence="1">
    <location>
        <begin position="290"/>
        <end position="309"/>
    </location>
</feature>
<dbReference type="EMBL" id="CP045032">
    <property type="protein sequence ID" value="QFQ02841.1"/>
    <property type="molecule type" value="Genomic_DNA"/>
</dbReference>
<accession>A0A5J6Z959</accession>
<evidence type="ECO:0008006" key="4">
    <source>
        <dbReference type="Google" id="ProtNLM"/>
    </source>
</evidence>
<keyword evidence="3" id="KW-1185">Reference proteome</keyword>
<protein>
    <recommendedName>
        <fullName evidence="4">DUF559 domain-containing protein</fullName>
    </recommendedName>
</protein>
<evidence type="ECO:0000256" key="1">
    <source>
        <dbReference type="SAM" id="MobiDB-lite"/>
    </source>
</evidence>
<organism evidence="2 3">
    <name type="scientific">Corynebacterium urogenitale</name>
    <dbReference type="NCBI Taxonomy" id="2487892"/>
    <lineage>
        <taxon>Bacteria</taxon>
        <taxon>Bacillati</taxon>
        <taxon>Actinomycetota</taxon>
        <taxon>Actinomycetes</taxon>
        <taxon>Mycobacteriales</taxon>
        <taxon>Corynebacteriaceae</taxon>
        <taxon>Corynebacterium</taxon>
    </lineage>
</organism>
<dbReference type="RefSeq" id="WP_151903157.1">
    <property type="nucleotide sequence ID" value="NZ_CP045032.1"/>
</dbReference>
<evidence type="ECO:0000313" key="2">
    <source>
        <dbReference type="EMBL" id="QFQ02841.1"/>
    </source>
</evidence>
<evidence type="ECO:0000313" key="3">
    <source>
        <dbReference type="Proteomes" id="UP000326711"/>
    </source>
</evidence>
<dbReference type="AlphaFoldDB" id="A0A5J6Z959"/>
<sequence>MAEPRLIQDIVAAAVAKPRSVVVGESAAFLHELARTTPRLRLHKHSSIDLGFTYAKHYAVSDRRLARSLAFRRISTGEEERAVRIRSYYGSVRVASIPDTCFQLTKWVGLEEACVAAEYALHRQIVTLAEFDRAGFTTRKGAARYRQLRNLVTPWAESPRESELKLAMWRAGLPAPCQQVSIYEPGARRFLGRVDFMFPCGLIIEYDGASKYREPVFDIDGNYQGEETIAAELSRQKRIALYGYEFLRIDHAAFTDGMGVKAIADRLDWLRQYPRDNRRWLWKAKGKAWKEPGDAGWLNPGGVPQQSES</sequence>
<reference evidence="3" key="1">
    <citation type="submission" date="2019-10" db="EMBL/GenBank/DDBJ databases">
        <title>Complete genome sequence of Corynebacterium urogenitalis DSM 108747, isolated from the genital tract of a cow.</title>
        <authorList>
            <person name="Ruckert C."/>
            <person name="Ballas P."/>
            <person name="Wagener K."/>
            <person name="Drillich M."/>
            <person name="Kaempfer P."/>
            <person name="Busse H.-J."/>
            <person name="Ehling-Schulz M."/>
        </authorList>
    </citation>
    <scope>NUCLEOTIDE SEQUENCE [LARGE SCALE GENOMIC DNA]</scope>
    <source>
        <strain evidence="3">LMM 1652</strain>
    </source>
</reference>